<dbReference type="Proteomes" id="UP000626109">
    <property type="component" value="Unassembled WGS sequence"/>
</dbReference>
<sequence>MEKKAPTMLRLKLGAQVIFSNNLPNQGIFNGSSGIIVGGEGDGRCPMVRCDCGRTVLVEHASCWQGGPMGAGALCRQQLPLKLAWALTAHRAQGATLSRAELQLQNAFDYGQAYVAQSRLKSLQGLWITGQPVTQREVRAHPQVLAFYGLT</sequence>
<protein>
    <recommendedName>
        <fullName evidence="4">ATP-dependent DNA helicase</fullName>
    </recommendedName>
</protein>
<dbReference type="SUPFAM" id="SSF52540">
    <property type="entry name" value="P-loop containing nucleoside triphosphate hydrolases"/>
    <property type="match status" value="1"/>
</dbReference>
<dbReference type="Proteomes" id="UP000654075">
    <property type="component" value="Unassembled WGS sequence"/>
</dbReference>
<dbReference type="AlphaFoldDB" id="A0A813GFJ0"/>
<dbReference type="PANTHER" id="PTHR47642">
    <property type="entry name" value="ATP-DEPENDENT DNA HELICASE"/>
    <property type="match status" value="1"/>
</dbReference>
<dbReference type="CDD" id="cd18809">
    <property type="entry name" value="SF1_C_RecD"/>
    <property type="match status" value="1"/>
</dbReference>
<evidence type="ECO:0000313" key="3">
    <source>
        <dbReference type="Proteomes" id="UP000654075"/>
    </source>
</evidence>
<dbReference type="InterPro" id="IPR051055">
    <property type="entry name" value="PIF1_helicase"/>
</dbReference>
<dbReference type="EMBL" id="CAJNNV010028770">
    <property type="protein sequence ID" value="CAE8625684.1"/>
    <property type="molecule type" value="Genomic_DNA"/>
</dbReference>
<organism evidence="1 3">
    <name type="scientific">Polarella glacialis</name>
    <name type="common">Dinoflagellate</name>
    <dbReference type="NCBI Taxonomy" id="89957"/>
    <lineage>
        <taxon>Eukaryota</taxon>
        <taxon>Sar</taxon>
        <taxon>Alveolata</taxon>
        <taxon>Dinophyceae</taxon>
        <taxon>Suessiales</taxon>
        <taxon>Suessiaceae</taxon>
        <taxon>Polarella</taxon>
    </lineage>
</organism>
<gene>
    <name evidence="1" type="ORF">PGLA1383_LOCUS42666</name>
    <name evidence="2" type="ORF">PGLA2088_LOCUS45756</name>
</gene>
<keyword evidence="3" id="KW-1185">Reference proteome</keyword>
<dbReference type="EMBL" id="CAJNNW010035843">
    <property type="protein sequence ID" value="CAE8730465.1"/>
    <property type="molecule type" value="Genomic_DNA"/>
</dbReference>
<reference evidence="1" key="1">
    <citation type="submission" date="2021-02" db="EMBL/GenBank/DDBJ databases">
        <authorList>
            <person name="Dougan E. K."/>
            <person name="Rhodes N."/>
            <person name="Thang M."/>
            <person name="Chan C."/>
        </authorList>
    </citation>
    <scope>NUCLEOTIDE SEQUENCE</scope>
</reference>
<dbReference type="OrthoDB" id="272985at2759"/>
<name>A0A813GFJ0_POLGL</name>
<evidence type="ECO:0000313" key="1">
    <source>
        <dbReference type="EMBL" id="CAE8625684.1"/>
    </source>
</evidence>
<evidence type="ECO:0008006" key="4">
    <source>
        <dbReference type="Google" id="ProtNLM"/>
    </source>
</evidence>
<evidence type="ECO:0000313" key="2">
    <source>
        <dbReference type="EMBL" id="CAE8730465.1"/>
    </source>
</evidence>
<accession>A0A813GFJ0</accession>
<dbReference type="InterPro" id="IPR027417">
    <property type="entry name" value="P-loop_NTPase"/>
</dbReference>
<proteinExistence type="predicted"/>
<dbReference type="Gene3D" id="2.30.30.940">
    <property type="match status" value="1"/>
</dbReference>
<comment type="caution">
    <text evidence="1">The sequence shown here is derived from an EMBL/GenBank/DDBJ whole genome shotgun (WGS) entry which is preliminary data.</text>
</comment>
<dbReference type="Gene3D" id="3.40.50.300">
    <property type="entry name" value="P-loop containing nucleotide triphosphate hydrolases"/>
    <property type="match status" value="1"/>
</dbReference>